<comment type="caution">
    <text evidence="2">The sequence shown here is derived from an EMBL/GenBank/DDBJ whole genome shotgun (WGS) entry which is preliminary data.</text>
</comment>
<feature type="compositionally biased region" description="Acidic residues" evidence="1">
    <location>
        <begin position="40"/>
        <end position="55"/>
    </location>
</feature>
<dbReference type="EMBL" id="JAPEIS010000005">
    <property type="protein sequence ID" value="KAJ8066049.1"/>
    <property type="molecule type" value="Genomic_DNA"/>
</dbReference>
<feature type="compositionally biased region" description="Basic residues" evidence="1">
    <location>
        <begin position="93"/>
        <end position="108"/>
    </location>
</feature>
<keyword evidence="3" id="KW-1185">Reference proteome</keyword>
<accession>A0A9X0DKA0</accession>
<feature type="region of interest" description="Disordered" evidence="1">
    <location>
        <begin position="1"/>
        <end position="21"/>
    </location>
</feature>
<feature type="region of interest" description="Disordered" evidence="1">
    <location>
        <begin position="40"/>
        <end position="108"/>
    </location>
</feature>
<evidence type="ECO:0000313" key="2">
    <source>
        <dbReference type="EMBL" id="KAJ8066049.1"/>
    </source>
</evidence>
<sequence>MRKSRSGLDSDAVFPRQAARESVRSCEGVAIVWGVVVEEGEEEEGLRVEEEEEGEEGGKEEGNEEEEEIKDVVHNPPVKVSSGAAMPFWVNAHRPRRRKGRDRRRLRV</sequence>
<name>A0A9X0DKA0_9HELO</name>
<evidence type="ECO:0000313" key="3">
    <source>
        <dbReference type="Proteomes" id="UP001152300"/>
    </source>
</evidence>
<dbReference type="Proteomes" id="UP001152300">
    <property type="component" value="Unassembled WGS sequence"/>
</dbReference>
<gene>
    <name evidence="2" type="ORF">OCU04_005141</name>
</gene>
<organism evidence="2 3">
    <name type="scientific">Sclerotinia nivalis</name>
    <dbReference type="NCBI Taxonomy" id="352851"/>
    <lineage>
        <taxon>Eukaryota</taxon>
        <taxon>Fungi</taxon>
        <taxon>Dikarya</taxon>
        <taxon>Ascomycota</taxon>
        <taxon>Pezizomycotina</taxon>
        <taxon>Leotiomycetes</taxon>
        <taxon>Helotiales</taxon>
        <taxon>Sclerotiniaceae</taxon>
        <taxon>Sclerotinia</taxon>
    </lineage>
</organism>
<reference evidence="2" key="1">
    <citation type="submission" date="2022-11" db="EMBL/GenBank/DDBJ databases">
        <title>Genome Resource of Sclerotinia nivalis Strain SnTB1, a Plant Pathogen Isolated from American Ginseng.</title>
        <authorList>
            <person name="Fan S."/>
        </authorList>
    </citation>
    <scope>NUCLEOTIDE SEQUENCE</scope>
    <source>
        <strain evidence="2">SnTB1</strain>
    </source>
</reference>
<evidence type="ECO:0000256" key="1">
    <source>
        <dbReference type="SAM" id="MobiDB-lite"/>
    </source>
</evidence>
<proteinExistence type="predicted"/>
<protein>
    <submittedName>
        <fullName evidence="2">Uncharacterized protein</fullName>
    </submittedName>
</protein>
<dbReference type="AlphaFoldDB" id="A0A9X0DKA0"/>